<evidence type="ECO:0000313" key="6">
    <source>
        <dbReference type="Proteomes" id="UP001231189"/>
    </source>
</evidence>
<organism evidence="5 6">
    <name type="scientific">Lolium multiflorum</name>
    <name type="common">Italian ryegrass</name>
    <name type="synonym">Lolium perenne subsp. multiflorum</name>
    <dbReference type="NCBI Taxonomy" id="4521"/>
    <lineage>
        <taxon>Eukaryota</taxon>
        <taxon>Viridiplantae</taxon>
        <taxon>Streptophyta</taxon>
        <taxon>Embryophyta</taxon>
        <taxon>Tracheophyta</taxon>
        <taxon>Spermatophyta</taxon>
        <taxon>Magnoliopsida</taxon>
        <taxon>Liliopsida</taxon>
        <taxon>Poales</taxon>
        <taxon>Poaceae</taxon>
        <taxon>BOP clade</taxon>
        <taxon>Pooideae</taxon>
        <taxon>Poodae</taxon>
        <taxon>Poeae</taxon>
        <taxon>Poeae Chloroplast Group 2 (Poeae type)</taxon>
        <taxon>Loliodinae</taxon>
        <taxon>Loliinae</taxon>
        <taxon>Lolium</taxon>
    </lineage>
</organism>
<feature type="region of interest" description="Disordered" evidence="3">
    <location>
        <begin position="21"/>
        <end position="45"/>
    </location>
</feature>
<protein>
    <recommendedName>
        <fullName evidence="4">RRM domain-containing protein</fullName>
    </recommendedName>
</protein>
<dbReference type="Proteomes" id="UP001231189">
    <property type="component" value="Unassembled WGS sequence"/>
</dbReference>
<accession>A0AAD8WU51</accession>
<evidence type="ECO:0000256" key="2">
    <source>
        <dbReference type="PROSITE-ProRule" id="PRU00176"/>
    </source>
</evidence>
<dbReference type="InterPro" id="IPR012677">
    <property type="entry name" value="Nucleotide-bd_a/b_plait_sf"/>
</dbReference>
<evidence type="ECO:0000256" key="1">
    <source>
        <dbReference type="ARBA" id="ARBA00022884"/>
    </source>
</evidence>
<dbReference type="SUPFAM" id="SSF54928">
    <property type="entry name" value="RNA-binding domain, RBD"/>
    <property type="match status" value="1"/>
</dbReference>
<dbReference type="Pfam" id="PF00076">
    <property type="entry name" value="RRM_1"/>
    <property type="match status" value="1"/>
</dbReference>
<sequence length="172" mass="18761">MVPAISPARCRRAAARGALQGVGLSPVSPRAPSRRRRRFERSARIQGEGLGHSDRFCAAGNSSSPLPAHRARAVRNLWIGGVSPAISKQELQEEFQKFGKIEGVAFSRDQTSAYIDFEKLEDAISAHRALNGTDLGGKELCVDFQRSRGRAERSESGNFNSRGSPPGWELVM</sequence>
<evidence type="ECO:0000259" key="4">
    <source>
        <dbReference type="PROSITE" id="PS50102"/>
    </source>
</evidence>
<name>A0AAD8WU51_LOLMU</name>
<dbReference type="PROSITE" id="PS50102">
    <property type="entry name" value="RRM"/>
    <property type="match status" value="1"/>
</dbReference>
<dbReference type="CDD" id="cd00590">
    <property type="entry name" value="RRM_SF"/>
    <property type="match status" value="1"/>
</dbReference>
<dbReference type="GO" id="GO:0003723">
    <property type="term" value="F:RNA binding"/>
    <property type="evidence" value="ECO:0007669"/>
    <property type="project" value="UniProtKB-UniRule"/>
</dbReference>
<reference evidence="5" key="1">
    <citation type="submission" date="2023-07" db="EMBL/GenBank/DDBJ databases">
        <title>A chromosome-level genome assembly of Lolium multiflorum.</title>
        <authorList>
            <person name="Chen Y."/>
            <person name="Copetti D."/>
            <person name="Kolliker R."/>
            <person name="Studer B."/>
        </authorList>
    </citation>
    <scope>NUCLEOTIDE SEQUENCE</scope>
    <source>
        <strain evidence="5">02402/16</strain>
        <tissue evidence="5">Leaf</tissue>
    </source>
</reference>
<evidence type="ECO:0000313" key="5">
    <source>
        <dbReference type="EMBL" id="KAK1681002.1"/>
    </source>
</evidence>
<feature type="domain" description="RRM" evidence="4">
    <location>
        <begin position="75"/>
        <end position="147"/>
    </location>
</feature>
<evidence type="ECO:0000256" key="3">
    <source>
        <dbReference type="SAM" id="MobiDB-lite"/>
    </source>
</evidence>
<dbReference type="AlphaFoldDB" id="A0AAD8WU51"/>
<keyword evidence="1 2" id="KW-0694">RNA-binding</keyword>
<feature type="region of interest" description="Disordered" evidence="3">
    <location>
        <begin position="149"/>
        <end position="172"/>
    </location>
</feature>
<dbReference type="EMBL" id="JAUUTY010000002">
    <property type="protein sequence ID" value="KAK1681002.1"/>
    <property type="molecule type" value="Genomic_DNA"/>
</dbReference>
<proteinExistence type="predicted"/>
<gene>
    <name evidence="5" type="ORF">QYE76_041850</name>
</gene>
<dbReference type="InterPro" id="IPR000504">
    <property type="entry name" value="RRM_dom"/>
</dbReference>
<dbReference type="Gene3D" id="3.30.70.330">
    <property type="match status" value="1"/>
</dbReference>
<dbReference type="PANTHER" id="PTHR23189">
    <property type="entry name" value="RNA RECOGNITION MOTIF-CONTAINING"/>
    <property type="match status" value="1"/>
</dbReference>
<comment type="caution">
    <text evidence="5">The sequence shown here is derived from an EMBL/GenBank/DDBJ whole genome shotgun (WGS) entry which is preliminary data.</text>
</comment>
<dbReference type="InterPro" id="IPR035979">
    <property type="entry name" value="RBD_domain_sf"/>
</dbReference>
<dbReference type="SMART" id="SM00360">
    <property type="entry name" value="RRM"/>
    <property type="match status" value="1"/>
</dbReference>
<keyword evidence="6" id="KW-1185">Reference proteome</keyword>